<dbReference type="EMBL" id="NFZW01000017">
    <property type="protein sequence ID" value="RFA34148.1"/>
    <property type="molecule type" value="Genomic_DNA"/>
</dbReference>
<sequence length="243" mass="28233">MTDTNGQHDIDDLIKLFDDTFRVRENTVLVRGEDEPIYLPADAQHPQHRIIFAHGFYASALHEIAHWCIAGRQRRQLVDYGYWYHPDGRDEAEQAAFEKVEAKPQAVEWALSIAAGFTFNVSVDNLSGVPVDRQAFRRRVYDELCRYYARGFPPRAELFMQRLSAYYGTTFQLPQARRGRARYRAVFSDSCELNDTWTVWLLIFVGSRKTLNRPNATAHAPRFLPRRVRGLLGRAVDDAYFMR</sequence>
<dbReference type="InterPro" id="IPR007411">
    <property type="entry name" value="EpmC"/>
</dbReference>
<gene>
    <name evidence="1" type="ORF">CAL65_16010</name>
</gene>
<comment type="caution">
    <text evidence="1">The sequence shown here is derived from an EMBL/GenBank/DDBJ whole genome shotgun (WGS) entry which is preliminary data.</text>
</comment>
<evidence type="ECO:0008006" key="3">
    <source>
        <dbReference type="Google" id="ProtNLM"/>
    </source>
</evidence>
<evidence type="ECO:0000313" key="1">
    <source>
        <dbReference type="EMBL" id="RFA34148.1"/>
    </source>
</evidence>
<name>A0A3E0WMX2_9GAMM</name>
<evidence type="ECO:0000313" key="2">
    <source>
        <dbReference type="Proteomes" id="UP000256763"/>
    </source>
</evidence>
<proteinExistence type="predicted"/>
<organism evidence="1 2">
    <name type="scientific">Alkalilimnicola ehrlichii</name>
    <dbReference type="NCBI Taxonomy" id="351052"/>
    <lineage>
        <taxon>Bacteria</taxon>
        <taxon>Pseudomonadati</taxon>
        <taxon>Pseudomonadota</taxon>
        <taxon>Gammaproteobacteria</taxon>
        <taxon>Chromatiales</taxon>
        <taxon>Ectothiorhodospiraceae</taxon>
        <taxon>Alkalilimnicola</taxon>
    </lineage>
</organism>
<accession>A0A3E0WMX2</accession>
<protein>
    <recommendedName>
        <fullName evidence="3">Elongation factor P hydroxylase</fullName>
    </recommendedName>
</protein>
<reference evidence="2" key="1">
    <citation type="submission" date="2017-05" db="EMBL/GenBank/DDBJ databases">
        <authorList>
            <person name="Sharma S."/>
            <person name="Sidhu C."/>
            <person name="Pinnaka A.K."/>
        </authorList>
    </citation>
    <scope>NUCLEOTIDE SEQUENCE [LARGE SCALE GENOMIC DNA]</scope>
    <source>
        <strain evidence="2">AK93</strain>
    </source>
</reference>
<dbReference type="Pfam" id="PF04315">
    <property type="entry name" value="EpmC"/>
    <property type="match status" value="1"/>
</dbReference>
<keyword evidence="2" id="KW-1185">Reference proteome</keyword>
<dbReference type="Proteomes" id="UP000256763">
    <property type="component" value="Unassembled WGS sequence"/>
</dbReference>
<dbReference type="AlphaFoldDB" id="A0A3E0WMX2"/>
<dbReference type="RefSeq" id="WP_116348191.1">
    <property type="nucleotide sequence ID" value="NZ_NFZW01000017.1"/>
</dbReference>